<protein>
    <submittedName>
        <fullName evidence="2">Uncharacterized protein</fullName>
    </submittedName>
</protein>
<evidence type="ECO:0000256" key="1">
    <source>
        <dbReference type="SAM" id="MobiDB-lite"/>
    </source>
</evidence>
<sequence length="152" mass="16168">MTTESSETDVKGPKRTDGLGAFDTESGFYFNGRRTKPGNGAYPFPNGAGFPIPGFNINSRYPYFNPVGESDPGYGAFGNPTKFGGSSSASSAASQSFSNGGFSGSSSNAASQSFSNGEVRVYNMKSSENQRLFEPEMNSNVRGQTFECLRPD</sequence>
<feature type="compositionally biased region" description="Basic and acidic residues" evidence="1">
    <location>
        <begin position="8"/>
        <end position="17"/>
    </location>
</feature>
<accession>A0ABR1AS95</accession>
<keyword evidence="3" id="KW-1185">Reference proteome</keyword>
<dbReference type="Proteomes" id="UP001359485">
    <property type="component" value="Unassembled WGS sequence"/>
</dbReference>
<feature type="region of interest" description="Disordered" evidence="1">
    <location>
        <begin position="1"/>
        <end position="42"/>
    </location>
</feature>
<dbReference type="EMBL" id="JAWJWF010000045">
    <property type="protein sequence ID" value="KAK6626805.1"/>
    <property type="molecule type" value="Genomic_DNA"/>
</dbReference>
<name>A0ABR1AS95_POLSC</name>
<feature type="compositionally biased region" description="Low complexity" evidence="1">
    <location>
        <begin position="83"/>
        <end position="114"/>
    </location>
</feature>
<reference evidence="2 3" key="1">
    <citation type="submission" date="2023-09" db="EMBL/GenBank/DDBJ databases">
        <title>Genomes of two closely related lineages of the louse Polyplax serrata with different host specificities.</title>
        <authorList>
            <person name="Martinu J."/>
            <person name="Tarabai H."/>
            <person name="Stefka J."/>
            <person name="Hypsa V."/>
        </authorList>
    </citation>
    <scope>NUCLEOTIDE SEQUENCE [LARGE SCALE GENOMIC DNA]</scope>
    <source>
        <strain evidence="2">98ZLc_SE</strain>
    </source>
</reference>
<feature type="region of interest" description="Disordered" evidence="1">
    <location>
        <begin position="78"/>
        <end position="114"/>
    </location>
</feature>
<feature type="region of interest" description="Disordered" evidence="1">
    <location>
        <begin position="130"/>
        <end position="152"/>
    </location>
</feature>
<evidence type="ECO:0000313" key="3">
    <source>
        <dbReference type="Proteomes" id="UP001359485"/>
    </source>
</evidence>
<comment type="caution">
    <text evidence="2">The sequence shown here is derived from an EMBL/GenBank/DDBJ whole genome shotgun (WGS) entry which is preliminary data.</text>
</comment>
<evidence type="ECO:0000313" key="2">
    <source>
        <dbReference type="EMBL" id="KAK6626805.1"/>
    </source>
</evidence>
<organism evidence="2 3">
    <name type="scientific">Polyplax serrata</name>
    <name type="common">Common mouse louse</name>
    <dbReference type="NCBI Taxonomy" id="468196"/>
    <lineage>
        <taxon>Eukaryota</taxon>
        <taxon>Metazoa</taxon>
        <taxon>Ecdysozoa</taxon>
        <taxon>Arthropoda</taxon>
        <taxon>Hexapoda</taxon>
        <taxon>Insecta</taxon>
        <taxon>Pterygota</taxon>
        <taxon>Neoptera</taxon>
        <taxon>Paraneoptera</taxon>
        <taxon>Psocodea</taxon>
        <taxon>Troctomorpha</taxon>
        <taxon>Phthiraptera</taxon>
        <taxon>Anoplura</taxon>
        <taxon>Polyplacidae</taxon>
        <taxon>Polyplax</taxon>
    </lineage>
</organism>
<proteinExistence type="predicted"/>
<gene>
    <name evidence="2" type="ORF">RUM44_009282</name>
</gene>